<dbReference type="InterPro" id="IPR025714">
    <property type="entry name" value="Methyltranfer_dom"/>
</dbReference>
<organism evidence="4 5">
    <name type="scientific">Caenorhabditis briggsae</name>
    <dbReference type="NCBI Taxonomy" id="6238"/>
    <lineage>
        <taxon>Eukaryota</taxon>
        <taxon>Metazoa</taxon>
        <taxon>Ecdysozoa</taxon>
        <taxon>Nematoda</taxon>
        <taxon>Chromadorea</taxon>
        <taxon>Rhabditida</taxon>
        <taxon>Rhabditina</taxon>
        <taxon>Rhabditomorpha</taxon>
        <taxon>Rhabditoidea</taxon>
        <taxon>Rhabditidae</taxon>
        <taxon>Peloderinae</taxon>
        <taxon>Caenorhabditis</taxon>
    </lineage>
</organism>
<dbReference type="PANTHER" id="PTHR32026">
    <property type="entry name" value="METHYLTRANSFERASE-LIKE PROTEIN 24"/>
    <property type="match status" value="1"/>
</dbReference>
<evidence type="ECO:0000313" key="4">
    <source>
        <dbReference type="EMBL" id="ULT98059.1"/>
    </source>
</evidence>
<feature type="coiled-coil region" evidence="1">
    <location>
        <begin position="89"/>
        <end position="120"/>
    </location>
</feature>
<feature type="transmembrane region" description="Helical" evidence="2">
    <location>
        <begin position="47"/>
        <end position="66"/>
    </location>
</feature>
<protein>
    <recommendedName>
        <fullName evidence="3">Methyltransferase domain-containing protein</fullName>
    </recommendedName>
</protein>
<keyword evidence="2" id="KW-0472">Membrane</keyword>
<evidence type="ECO:0000259" key="3">
    <source>
        <dbReference type="Pfam" id="PF13383"/>
    </source>
</evidence>
<gene>
    <name evidence="4" type="ORF">L3Y34_005712</name>
</gene>
<dbReference type="Proteomes" id="UP000827892">
    <property type="component" value="Chromosome IV"/>
</dbReference>
<reference evidence="4 5" key="1">
    <citation type="submission" date="2022-05" db="EMBL/GenBank/DDBJ databases">
        <title>Chromosome-level reference genomes for two strains of Caenorhabditis briggsae: an improved platform for comparative genomics.</title>
        <authorList>
            <person name="Stevens L."/>
            <person name="Andersen E.C."/>
        </authorList>
    </citation>
    <scope>NUCLEOTIDE SEQUENCE [LARGE SCALE GENOMIC DNA]</scope>
    <source>
        <strain evidence="4">QX1410_ONT</strain>
        <tissue evidence="4">Whole-organism</tissue>
    </source>
</reference>
<dbReference type="InterPro" id="IPR029063">
    <property type="entry name" value="SAM-dependent_MTases_sf"/>
</dbReference>
<evidence type="ECO:0000256" key="1">
    <source>
        <dbReference type="SAM" id="Coils"/>
    </source>
</evidence>
<keyword evidence="2" id="KW-1133">Transmembrane helix</keyword>
<keyword evidence="2" id="KW-0812">Transmembrane</keyword>
<name>A0AAE9D7R2_CAEBR</name>
<feature type="domain" description="Methyltransferase" evidence="3">
    <location>
        <begin position="134"/>
        <end position="351"/>
    </location>
</feature>
<dbReference type="PANTHER" id="PTHR32026:SF27">
    <property type="entry name" value="METHYLTRANSFERASE FKBM DOMAIN-CONTAINING PROTEIN-RELATED"/>
    <property type="match status" value="1"/>
</dbReference>
<dbReference type="AlphaFoldDB" id="A0AAE9D7R2"/>
<sequence length="372" mass="41970">MNRATDVALLSSELLEFSAHENWTRGKTGVVQFFVQRNTMTKMANQVVILAVVVIVTLVNFMMWSGTNYGSNVSSSARLNSIPSVISFANLSKRSLTEIENNMQEIKQKLESEMDILKALKLGQQGPGESFEAHFEKMKNFSISQVALRKRTLASIYNKEQYWLLYGALGPEVFCPEKVRVGTVGDGGKWVCNPWKTPKDSVMISLGLNNLITFEEEWQKITNNVNVLYGYDAAEQSEVTKKTYATIRGTSKKATISVGTDAAKFRYTIEDLMKESNITNVEILKIDIEGAELTCLIPFLEKFQVCQIYLEAHGGAKEHADLLRQIAHLNYRIFSYEINGYAMEACEYSFIHESCVDKYGAMRIANFLDFKA</sequence>
<dbReference type="SUPFAM" id="SSF53335">
    <property type="entry name" value="S-adenosyl-L-methionine-dependent methyltransferases"/>
    <property type="match status" value="1"/>
</dbReference>
<dbReference type="EMBL" id="CP090894">
    <property type="protein sequence ID" value="ULT98059.1"/>
    <property type="molecule type" value="Genomic_DNA"/>
</dbReference>
<evidence type="ECO:0000313" key="5">
    <source>
        <dbReference type="Proteomes" id="UP000827892"/>
    </source>
</evidence>
<proteinExistence type="predicted"/>
<accession>A0AAE9D7R2</accession>
<dbReference type="InterPro" id="IPR026913">
    <property type="entry name" value="METTL24"/>
</dbReference>
<evidence type="ECO:0000256" key="2">
    <source>
        <dbReference type="SAM" id="Phobius"/>
    </source>
</evidence>
<dbReference type="Pfam" id="PF13383">
    <property type="entry name" value="Methyltransf_22"/>
    <property type="match status" value="1"/>
</dbReference>
<keyword evidence="1" id="KW-0175">Coiled coil</keyword>